<dbReference type="PROSITE" id="PS50943">
    <property type="entry name" value="HTH_CROC1"/>
    <property type="match status" value="1"/>
</dbReference>
<comment type="caution">
    <text evidence="2">The sequence shown here is derived from an EMBL/GenBank/DDBJ whole genome shotgun (WGS) entry which is preliminary data.</text>
</comment>
<evidence type="ECO:0000259" key="1">
    <source>
        <dbReference type="PROSITE" id="PS50943"/>
    </source>
</evidence>
<dbReference type="CDD" id="cd00093">
    <property type="entry name" value="HTH_XRE"/>
    <property type="match status" value="1"/>
</dbReference>
<evidence type="ECO:0000313" key="2">
    <source>
        <dbReference type="EMBL" id="KMT59999.1"/>
    </source>
</evidence>
<dbReference type="Proteomes" id="UP000052258">
    <property type="component" value="Unassembled WGS sequence"/>
</dbReference>
<organism evidence="2 3">
    <name type="scientific">Listeria fleischmannii 1991</name>
    <dbReference type="NCBI Taxonomy" id="1430899"/>
    <lineage>
        <taxon>Bacteria</taxon>
        <taxon>Bacillati</taxon>
        <taxon>Bacillota</taxon>
        <taxon>Bacilli</taxon>
        <taxon>Bacillales</taxon>
        <taxon>Listeriaceae</taxon>
        <taxon>Listeria</taxon>
    </lineage>
</organism>
<gene>
    <name evidence="2" type="ORF">X560_0925</name>
</gene>
<dbReference type="AlphaFoldDB" id="A0A0J8GG84"/>
<dbReference type="Gene3D" id="1.10.260.40">
    <property type="entry name" value="lambda repressor-like DNA-binding domains"/>
    <property type="match status" value="1"/>
</dbReference>
<dbReference type="InterPro" id="IPR010982">
    <property type="entry name" value="Lambda_DNA-bd_dom_sf"/>
</dbReference>
<proteinExistence type="predicted"/>
<dbReference type="PATRIC" id="fig|1430899.3.peg.955"/>
<dbReference type="GO" id="GO:0003677">
    <property type="term" value="F:DNA binding"/>
    <property type="evidence" value="ECO:0007669"/>
    <property type="project" value="InterPro"/>
</dbReference>
<name>A0A0J8GG84_9LIST</name>
<protein>
    <recommendedName>
        <fullName evidence="1">HTH cro/C1-type domain-containing protein</fullName>
    </recommendedName>
</protein>
<dbReference type="SMART" id="SM00530">
    <property type="entry name" value="HTH_XRE"/>
    <property type="match status" value="1"/>
</dbReference>
<reference evidence="2 3" key="1">
    <citation type="journal article" date="2015" name="Genome Biol. Evol.">
        <title>Comparative Genomics of Listeria Sensu Lato: Genus-Wide Differences in Evolutionary Dynamics and the Progressive Gain of Complex, Potentially Pathogenicity-Related Traits through Lateral Gene Transfer.</title>
        <authorList>
            <person name="Chiara M."/>
            <person name="Caruso M."/>
            <person name="D'Erchia A.M."/>
            <person name="Manzari C."/>
            <person name="Fraccalvieri R."/>
            <person name="Goffredo E."/>
            <person name="Latorre L."/>
            <person name="Miccolupo A."/>
            <person name="Padalino I."/>
            <person name="Santagada G."/>
            <person name="Chiocco D."/>
            <person name="Pesole G."/>
            <person name="Horner D.S."/>
            <person name="Parisi A."/>
        </authorList>
    </citation>
    <scope>NUCLEOTIDE SEQUENCE [LARGE SCALE GENOMIC DNA]</scope>
    <source>
        <strain evidence="2 3">1991</strain>
    </source>
</reference>
<feature type="domain" description="HTH cro/C1-type" evidence="1">
    <location>
        <begin position="199"/>
        <end position="253"/>
    </location>
</feature>
<dbReference type="SUPFAM" id="SSF47413">
    <property type="entry name" value="lambda repressor-like DNA-binding domains"/>
    <property type="match status" value="1"/>
</dbReference>
<evidence type="ECO:0000313" key="3">
    <source>
        <dbReference type="Proteomes" id="UP000052258"/>
    </source>
</evidence>
<accession>A0A0J8GG84</accession>
<keyword evidence="3" id="KW-1185">Reference proteome</keyword>
<dbReference type="EMBL" id="AZHO01000011">
    <property type="protein sequence ID" value="KMT59999.1"/>
    <property type="molecule type" value="Genomic_DNA"/>
</dbReference>
<dbReference type="InterPro" id="IPR001387">
    <property type="entry name" value="Cro/C1-type_HTH"/>
</dbReference>
<sequence length="256" mass="29335">MEEGAGNTAYIMAKIIFVKDEQGEFQAYDFVHNLIVKEPLMATLLFQGLLQLEKAETRKMSTGKQILPDIHLTIGKSQAYSLQSTRIETSIDQPIQEMKIHFKDKNCRLIYFTAFSGTETYYCFAKGYFKDKNPFADKMGSYREEAKRIFLSRVKAELSIGVEEYDFETLKELAYKNEGIVHYLDSFSAGIGQFVFSKRIAKKWSQLDLALKSDLSPTIIERIEAGDPDLTLRMYQKACQALEVKANFNFDEITAK</sequence>
<dbReference type="Pfam" id="PF01381">
    <property type="entry name" value="HTH_3"/>
    <property type="match status" value="1"/>
</dbReference>